<evidence type="ECO:0000313" key="1">
    <source>
        <dbReference type="EMBL" id="ASJ25484.1"/>
    </source>
</evidence>
<evidence type="ECO:0000313" key="2">
    <source>
        <dbReference type="Proteomes" id="UP000197424"/>
    </source>
</evidence>
<gene>
    <name evidence="1" type="ORF">LHGZ1_2653</name>
</gene>
<name>A0A248LLZ7_9NEIS</name>
<accession>A0A248LLZ7</accession>
<reference evidence="2" key="1">
    <citation type="submission" date="2017-06" db="EMBL/GenBank/DDBJ databases">
        <title>Whole genome sequence of Laribacter hongkongensis LHGZ1.</title>
        <authorList>
            <person name="Chen D."/>
            <person name="Wu H."/>
            <person name="Chen J."/>
        </authorList>
    </citation>
    <scope>NUCLEOTIDE SEQUENCE [LARGE SCALE GENOMIC DNA]</scope>
    <source>
        <strain evidence="2">LHGZ1</strain>
    </source>
</reference>
<sequence length="42" mass="4749">MVTAQRIWQQAKPHLTRAPARRLPAMLLLSQPVPFCSHNPEG</sequence>
<dbReference type="AlphaFoldDB" id="A0A248LLZ7"/>
<organism evidence="1 2">
    <name type="scientific">Laribacter hongkongensis</name>
    <dbReference type="NCBI Taxonomy" id="168471"/>
    <lineage>
        <taxon>Bacteria</taxon>
        <taxon>Pseudomonadati</taxon>
        <taxon>Pseudomonadota</taxon>
        <taxon>Betaproteobacteria</taxon>
        <taxon>Neisseriales</taxon>
        <taxon>Aquaspirillaceae</taxon>
        <taxon>Laribacter</taxon>
    </lineage>
</organism>
<dbReference type="Proteomes" id="UP000197424">
    <property type="component" value="Chromosome"/>
</dbReference>
<dbReference type="EMBL" id="CP022115">
    <property type="protein sequence ID" value="ASJ25484.1"/>
    <property type="molecule type" value="Genomic_DNA"/>
</dbReference>
<protein>
    <submittedName>
        <fullName evidence="1">Uncharacterized protein</fullName>
    </submittedName>
</protein>
<proteinExistence type="predicted"/>